<feature type="region of interest" description="Disordered" evidence="1">
    <location>
        <begin position="18"/>
        <end position="76"/>
    </location>
</feature>
<dbReference type="HOGENOM" id="CLU_1225435_0_0_1"/>
<keyword evidence="3" id="KW-1185">Reference proteome</keyword>
<feature type="compositionally biased region" description="Polar residues" evidence="1">
    <location>
        <begin position="22"/>
        <end position="64"/>
    </location>
</feature>
<proteinExistence type="predicted"/>
<dbReference type="AlphaFoldDB" id="A0A0C3BN20"/>
<evidence type="ECO:0000313" key="3">
    <source>
        <dbReference type="Proteomes" id="UP000054097"/>
    </source>
</evidence>
<reference evidence="3" key="2">
    <citation type="submission" date="2015-01" db="EMBL/GenBank/DDBJ databases">
        <title>Evolutionary Origins and Diversification of the Mycorrhizal Mutualists.</title>
        <authorList>
            <consortium name="DOE Joint Genome Institute"/>
            <consortium name="Mycorrhizal Genomics Consortium"/>
            <person name="Kohler A."/>
            <person name="Kuo A."/>
            <person name="Nagy L.G."/>
            <person name="Floudas D."/>
            <person name="Copeland A."/>
            <person name="Barry K.W."/>
            <person name="Cichocki N."/>
            <person name="Veneault-Fourrey C."/>
            <person name="LaButti K."/>
            <person name="Lindquist E.A."/>
            <person name="Lipzen A."/>
            <person name="Lundell T."/>
            <person name="Morin E."/>
            <person name="Murat C."/>
            <person name="Riley R."/>
            <person name="Ohm R."/>
            <person name="Sun H."/>
            <person name="Tunlid A."/>
            <person name="Henrissat B."/>
            <person name="Grigoriev I.V."/>
            <person name="Hibbett D.S."/>
            <person name="Martin F."/>
        </authorList>
    </citation>
    <scope>NUCLEOTIDE SEQUENCE [LARGE SCALE GENOMIC DNA]</scope>
    <source>
        <strain evidence="3">MAFF 305830</strain>
    </source>
</reference>
<evidence type="ECO:0000313" key="2">
    <source>
        <dbReference type="EMBL" id="KIM32841.1"/>
    </source>
</evidence>
<feature type="region of interest" description="Disordered" evidence="1">
    <location>
        <begin position="199"/>
        <end position="226"/>
    </location>
</feature>
<protein>
    <submittedName>
        <fullName evidence="2">Uncharacterized protein</fullName>
    </submittedName>
</protein>
<organism evidence="2 3">
    <name type="scientific">Serendipita vermifera MAFF 305830</name>
    <dbReference type="NCBI Taxonomy" id="933852"/>
    <lineage>
        <taxon>Eukaryota</taxon>
        <taxon>Fungi</taxon>
        <taxon>Dikarya</taxon>
        <taxon>Basidiomycota</taxon>
        <taxon>Agaricomycotina</taxon>
        <taxon>Agaricomycetes</taxon>
        <taxon>Sebacinales</taxon>
        <taxon>Serendipitaceae</taxon>
        <taxon>Serendipita</taxon>
    </lineage>
</organism>
<name>A0A0C3BN20_SERVB</name>
<dbReference type="Proteomes" id="UP000054097">
    <property type="component" value="Unassembled WGS sequence"/>
</dbReference>
<reference evidence="2 3" key="1">
    <citation type="submission" date="2014-04" db="EMBL/GenBank/DDBJ databases">
        <authorList>
            <consortium name="DOE Joint Genome Institute"/>
            <person name="Kuo A."/>
            <person name="Zuccaro A."/>
            <person name="Kohler A."/>
            <person name="Nagy L.G."/>
            <person name="Floudas D."/>
            <person name="Copeland A."/>
            <person name="Barry K.W."/>
            <person name="Cichocki N."/>
            <person name="Veneault-Fourrey C."/>
            <person name="LaButti K."/>
            <person name="Lindquist E.A."/>
            <person name="Lipzen A."/>
            <person name="Lundell T."/>
            <person name="Morin E."/>
            <person name="Murat C."/>
            <person name="Sun H."/>
            <person name="Tunlid A."/>
            <person name="Henrissat B."/>
            <person name="Grigoriev I.V."/>
            <person name="Hibbett D.S."/>
            <person name="Martin F."/>
            <person name="Nordberg H.P."/>
            <person name="Cantor M.N."/>
            <person name="Hua S.X."/>
        </authorList>
    </citation>
    <scope>NUCLEOTIDE SEQUENCE [LARGE SCALE GENOMIC DNA]</scope>
    <source>
        <strain evidence="2 3">MAFF 305830</strain>
    </source>
</reference>
<gene>
    <name evidence="2" type="ORF">M408DRAFT_326565</name>
</gene>
<accession>A0A0C3BN20</accession>
<sequence length="226" mass="24270">MIASASSLVTRPVVSAPDEIPNASSLYNDKSTGISKDGIPQTSTGAHNLGSTSGAKVATSQKSHITPFKSHKTPYHRRPYLLQTPKGVAGGTPKGTPQAPLLQSATANATTSGKNAGSDENYITTSTEEPTVYTGRGLLPCSSFIFLAEAPPPRVGRRERLDHRAIFAMNRQSTQASTRYEAYTSSFAKSTPDWAVFTGGKDMTGKKKRPRETRRISGGRVRSWVE</sequence>
<evidence type="ECO:0000256" key="1">
    <source>
        <dbReference type="SAM" id="MobiDB-lite"/>
    </source>
</evidence>
<dbReference type="EMBL" id="KN824279">
    <property type="protein sequence ID" value="KIM32841.1"/>
    <property type="molecule type" value="Genomic_DNA"/>
</dbReference>